<accession>A0ABS8G1D0</accession>
<sequence length="345" mass="40154">MHLLKHLRAYFNRICYLIKYIWNVRKVDAILIDTPTHENLGDHAIVLAEQQLLETLGISYYELTANMIDRIERLFGLFTPMNHLIVVPGGGFLGALWPKEEHRFRRILEAFDKQKVLVFPQTITFDMDSKEGYDFFLDSYQAYQRCKDLTIFAREENSYAFMKRNMPDVCVELVPDIVTVLNCEHPHTERTGVLFCLRSDKEKVLKSDDERYLEAVVRAHYPYETISHTDTELAYCVSVANRKVEVEKKLVQFSKSKLVITDRLHGMVFAAITNTPCIAMGNINGKVKLVYRWIENNSYVKYINSVKEFESIINSFDLEKECHYMGPTLEQEFAPLLEKLKEGAL</sequence>
<protein>
    <submittedName>
        <fullName evidence="2">Polysaccharide pyruvyl transferase family protein</fullName>
    </submittedName>
</protein>
<evidence type="ECO:0000313" key="2">
    <source>
        <dbReference type="EMBL" id="MCC2256061.1"/>
    </source>
</evidence>
<proteinExistence type="predicted"/>
<gene>
    <name evidence="2" type="ORF">LKD70_16850</name>
</gene>
<keyword evidence="2" id="KW-0808">Transferase</keyword>
<organism evidence="2 3">
    <name type="scientific">Ruminococcus turbiniformis</name>
    <dbReference type="NCBI Taxonomy" id="2881258"/>
    <lineage>
        <taxon>Bacteria</taxon>
        <taxon>Bacillati</taxon>
        <taxon>Bacillota</taxon>
        <taxon>Clostridia</taxon>
        <taxon>Eubacteriales</taxon>
        <taxon>Oscillospiraceae</taxon>
        <taxon>Ruminococcus</taxon>
    </lineage>
</organism>
<name>A0ABS8G1D0_9FIRM</name>
<dbReference type="InterPro" id="IPR007345">
    <property type="entry name" value="Polysacch_pyruvyl_Trfase"/>
</dbReference>
<dbReference type="RefSeq" id="WP_227709039.1">
    <property type="nucleotide sequence ID" value="NZ_JAJEQX010000046.1"/>
</dbReference>
<reference evidence="2 3" key="1">
    <citation type="submission" date="2021-10" db="EMBL/GenBank/DDBJ databases">
        <title>Anaerobic single-cell dispensing facilitates the cultivation of human gut bacteria.</title>
        <authorList>
            <person name="Afrizal A."/>
        </authorList>
    </citation>
    <scope>NUCLEOTIDE SEQUENCE [LARGE SCALE GENOMIC DNA]</scope>
    <source>
        <strain evidence="2 3">CLA-AA-H200</strain>
    </source>
</reference>
<evidence type="ECO:0000259" key="1">
    <source>
        <dbReference type="Pfam" id="PF04230"/>
    </source>
</evidence>
<dbReference type="Proteomes" id="UP001198151">
    <property type="component" value="Unassembled WGS sequence"/>
</dbReference>
<dbReference type="EMBL" id="JAJEQX010000046">
    <property type="protein sequence ID" value="MCC2256061.1"/>
    <property type="molecule type" value="Genomic_DNA"/>
</dbReference>
<feature type="domain" description="Polysaccharide pyruvyl transferase" evidence="1">
    <location>
        <begin position="39"/>
        <end position="282"/>
    </location>
</feature>
<keyword evidence="3" id="KW-1185">Reference proteome</keyword>
<dbReference type="Pfam" id="PF04230">
    <property type="entry name" value="PS_pyruv_trans"/>
    <property type="match status" value="1"/>
</dbReference>
<dbReference type="GO" id="GO:0016740">
    <property type="term" value="F:transferase activity"/>
    <property type="evidence" value="ECO:0007669"/>
    <property type="project" value="UniProtKB-KW"/>
</dbReference>
<comment type="caution">
    <text evidence="2">The sequence shown here is derived from an EMBL/GenBank/DDBJ whole genome shotgun (WGS) entry which is preliminary data.</text>
</comment>
<evidence type="ECO:0000313" key="3">
    <source>
        <dbReference type="Proteomes" id="UP001198151"/>
    </source>
</evidence>